<proteinExistence type="predicted"/>
<evidence type="ECO:0000256" key="3">
    <source>
        <dbReference type="ARBA" id="ARBA00022833"/>
    </source>
</evidence>
<dbReference type="InterPro" id="IPR041569">
    <property type="entry name" value="AAA_lid_3"/>
</dbReference>
<name>A0ABQ7XTJ2_BRANA</name>
<dbReference type="SUPFAM" id="SSF52540">
    <property type="entry name" value="P-loop containing nucleoside triphosphate hydrolases"/>
    <property type="match status" value="2"/>
</dbReference>
<dbReference type="InterPro" id="IPR003593">
    <property type="entry name" value="AAA+_ATPase"/>
</dbReference>
<evidence type="ECO:0000256" key="1">
    <source>
        <dbReference type="ARBA" id="ARBA00022723"/>
    </source>
</evidence>
<dbReference type="Gene3D" id="3.40.50.300">
    <property type="entry name" value="P-loop containing nucleotide triphosphate hydrolases"/>
    <property type="match status" value="2"/>
</dbReference>
<dbReference type="InterPro" id="IPR006564">
    <property type="entry name" value="Znf_PMZ"/>
</dbReference>
<keyword evidence="2 4" id="KW-0863">Zinc-finger</keyword>
<reference evidence="6 7" key="1">
    <citation type="submission" date="2021-05" db="EMBL/GenBank/DDBJ databases">
        <title>Genome Assembly of Synthetic Allotetraploid Brassica napus Reveals Homoeologous Exchanges between Subgenomes.</title>
        <authorList>
            <person name="Davis J.T."/>
        </authorList>
    </citation>
    <scope>NUCLEOTIDE SEQUENCE [LARGE SCALE GENOMIC DNA]</scope>
    <source>
        <strain evidence="7">cv. Da-Ae</strain>
        <tissue evidence="6">Seedling</tissue>
    </source>
</reference>
<dbReference type="Pfam" id="PF04434">
    <property type="entry name" value="SWIM"/>
    <property type="match status" value="1"/>
</dbReference>
<comment type="caution">
    <text evidence="6">The sequence shown here is derived from an EMBL/GenBank/DDBJ whole genome shotgun (WGS) entry which is preliminary data.</text>
</comment>
<dbReference type="InterPro" id="IPR003959">
    <property type="entry name" value="ATPase_AAA_core"/>
</dbReference>
<dbReference type="InterPro" id="IPR050168">
    <property type="entry name" value="AAA_ATPase_domain"/>
</dbReference>
<sequence length="915" mass="100641">MNKKHYSFIRCVENDTTKWESCLKNSRSEKAINDCYHSDLPKTLILGYANMTLSLKPQHKYVPWVTLNSKPLNAQSPDDFVAQICKAYKGKAALPKLCKSSAFSKSLESKVLKLQIMTSNLTESWNSVLRDAREYPIVPLDLKGASFVVNLADKSCSCFEFQSLGIPCSHAIAAALKANIRVEGLVDEVYSMKYLKVAYVSNILPPVELDNTTQIASEVSALTLNPPATRRPPGRPRKKRFFSRGEVLMKKIRKRYCSRCKGMGHNHMSFFVAFDGGLGYFPHSRPVTMANSLRTMPRTFFELSAVSKACIVLGGRSRVSGRRARETFRKLSLSLPNLMETQTSGCDNIVGDDTWRAEAEIGGNERALQALRELIIFPFRYPLEARTLGLKWSRGLLLYGPPGTGKTSLVRAVVQECDAHLTVLSPHSVHRAHAGESEKVLREAFAEASSHAGSDKPSVIFIDEIDVLCSRRSSRGEQGVRIASQLFTLMDSNKPSSSPPRVVVVASTNRLDAIDPALRRAGRFDTLVEVSTPNEEDRLKILQLYTKKVSVDPTLDLQDIATSCNGFVGADLEALCREATISASKRSSDSLILTSQDFKVAKSVVGPSITRGITVEIPKVTWDDVGGLKDLKKKLQQAVEWPIKHSAAFTKMGISPMRGILLHGPPGCSKTTLAKAAANAAQASFFSLSCAELFSMYVGEGEALLRNTFQRARLASPSIIFFDEADVVACKRGDEGSSNSSTVGERLLSTLLTEMDGLEEAKVLYVPPPDVEARLEILQVHTRNMRLGDDVDLRKMAEETELFTGAELEGLCRESGTVSLRENIAASGVFNRHFQTAKKSLKPALTVEEVETYASFRKSKSSDSRTVRVEKKKVNHSNVLGLGLSWKVGVLSLMLVAAGNFYLKQTKHGELAAAT</sequence>
<dbReference type="Proteomes" id="UP000824890">
    <property type="component" value="Unassembled WGS sequence"/>
</dbReference>
<evidence type="ECO:0000313" key="7">
    <source>
        <dbReference type="Proteomes" id="UP000824890"/>
    </source>
</evidence>
<protein>
    <recommendedName>
        <fullName evidence="5">SWIM-type domain-containing protein</fullName>
    </recommendedName>
</protein>
<keyword evidence="1" id="KW-0479">Metal-binding</keyword>
<dbReference type="InterPro" id="IPR007527">
    <property type="entry name" value="Znf_SWIM"/>
</dbReference>
<dbReference type="PANTHER" id="PTHR23077:SF117">
    <property type="entry name" value="AAA+ ATPASE DOMAIN-CONTAINING PROTEIN"/>
    <property type="match status" value="1"/>
</dbReference>
<dbReference type="Pfam" id="PF00004">
    <property type="entry name" value="AAA"/>
    <property type="match status" value="2"/>
</dbReference>
<dbReference type="EMBL" id="JAGKQM010000019">
    <property type="protein sequence ID" value="KAH0858343.1"/>
    <property type="molecule type" value="Genomic_DNA"/>
</dbReference>
<keyword evidence="3" id="KW-0862">Zinc</keyword>
<dbReference type="Gene3D" id="1.10.8.60">
    <property type="match status" value="2"/>
</dbReference>
<evidence type="ECO:0000256" key="2">
    <source>
        <dbReference type="ARBA" id="ARBA00022771"/>
    </source>
</evidence>
<dbReference type="InterPro" id="IPR027417">
    <property type="entry name" value="P-loop_NTPase"/>
</dbReference>
<feature type="domain" description="SWIM-type" evidence="5">
    <location>
        <begin position="147"/>
        <end position="179"/>
    </location>
</feature>
<accession>A0ABQ7XTJ2</accession>
<organism evidence="6 7">
    <name type="scientific">Brassica napus</name>
    <name type="common">Rape</name>
    <dbReference type="NCBI Taxonomy" id="3708"/>
    <lineage>
        <taxon>Eukaryota</taxon>
        <taxon>Viridiplantae</taxon>
        <taxon>Streptophyta</taxon>
        <taxon>Embryophyta</taxon>
        <taxon>Tracheophyta</taxon>
        <taxon>Spermatophyta</taxon>
        <taxon>Magnoliopsida</taxon>
        <taxon>eudicotyledons</taxon>
        <taxon>Gunneridae</taxon>
        <taxon>Pentapetalae</taxon>
        <taxon>rosids</taxon>
        <taxon>malvids</taxon>
        <taxon>Brassicales</taxon>
        <taxon>Brassicaceae</taxon>
        <taxon>Brassiceae</taxon>
        <taxon>Brassica</taxon>
    </lineage>
</organism>
<dbReference type="SMART" id="SM00575">
    <property type="entry name" value="ZnF_PMZ"/>
    <property type="match status" value="1"/>
</dbReference>
<gene>
    <name evidence="6" type="ORF">HID58_086604</name>
</gene>
<keyword evidence="7" id="KW-1185">Reference proteome</keyword>
<evidence type="ECO:0000256" key="4">
    <source>
        <dbReference type="PROSITE-ProRule" id="PRU00325"/>
    </source>
</evidence>
<dbReference type="SMART" id="SM00382">
    <property type="entry name" value="AAA"/>
    <property type="match status" value="2"/>
</dbReference>
<dbReference type="PANTHER" id="PTHR23077">
    <property type="entry name" value="AAA-FAMILY ATPASE"/>
    <property type="match status" value="1"/>
</dbReference>
<dbReference type="CDD" id="cd19503">
    <property type="entry name" value="RecA-like_CDC48_NLV2_r1-like"/>
    <property type="match status" value="1"/>
</dbReference>
<dbReference type="Pfam" id="PF17862">
    <property type="entry name" value="AAA_lid_3"/>
    <property type="match status" value="2"/>
</dbReference>
<evidence type="ECO:0000313" key="6">
    <source>
        <dbReference type="EMBL" id="KAH0858343.1"/>
    </source>
</evidence>
<dbReference type="PROSITE" id="PS50966">
    <property type="entry name" value="ZF_SWIM"/>
    <property type="match status" value="1"/>
</dbReference>
<evidence type="ECO:0000259" key="5">
    <source>
        <dbReference type="PROSITE" id="PS50966"/>
    </source>
</evidence>